<protein>
    <submittedName>
        <fullName evidence="2">Helix-turn-helix domain-containing protein</fullName>
    </submittedName>
</protein>
<reference evidence="2 3" key="1">
    <citation type="submission" date="2021-07" db="EMBL/GenBank/DDBJ databases">
        <title>Prevalence and characterization of methicillin-resistant Macrococcus spp. in food producing animals and meat in Switzerland in 2019.</title>
        <authorList>
            <person name="Keller J.E."/>
            <person name="Schwendener S."/>
            <person name="Neuenschwander J."/>
            <person name="Overesch G."/>
            <person name="Perreten V."/>
        </authorList>
    </citation>
    <scope>NUCLEOTIDE SEQUENCE [LARGE SCALE GENOMIC DNA]</scope>
    <source>
        <strain evidence="2 3">19Msa0936</strain>
        <plasmid evidence="2 3">p19Msa0936-1</plasmid>
    </source>
</reference>
<evidence type="ECO:0000313" key="3">
    <source>
        <dbReference type="Proteomes" id="UP000826802"/>
    </source>
</evidence>
<dbReference type="AlphaFoldDB" id="A0AAJ4TXR9"/>
<dbReference type="Pfam" id="PF08279">
    <property type="entry name" value="HTH_11"/>
    <property type="match status" value="1"/>
</dbReference>
<accession>A0AAJ4TXR9</accession>
<name>A0AAJ4TXR9_9STAP</name>
<dbReference type="Proteomes" id="UP000826802">
    <property type="component" value="Plasmid p19Msa0936-1"/>
</dbReference>
<proteinExistence type="predicted"/>
<organism evidence="2 3">
    <name type="scientific">Macrococcoides bohemicum</name>
    <dbReference type="NCBI Taxonomy" id="1903056"/>
    <lineage>
        <taxon>Bacteria</taxon>
        <taxon>Bacillati</taxon>
        <taxon>Bacillota</taxon>
        <taxon>Bacilli</taxon>
        <taxon>Bacillales</taxon>
        <taxon>Staphylococcaceae</taxon>
        <taxon>Macrococcoides</taxon>
    </lineage>
</organism>
<evidence type="ECO:0000259" key="1">
    <source>
        <dbReference type="Pfam" id="PF08279"/>
    </source>
</evidence>
<keyword evidence="2" id="KW-0614">Plasmid</keyword>
<dbReference type="RefSeq" id="WP_219504198.1">
    <property type="nucleotide sequence ID" value="NZ_CP079982.1"/>
</dbReference>
<feature type="domain" description="Helix-turn-helix type 11" evidence="1">
    <location>
        <begin position="54"/>
        <end position="84"/>
    </location>
</feature>
<dbReference type="EMBL" id="CP079982">
    <property type="protein sequence ID" value="QYA43649.1"/>
    <property type="molecule type" value="Genomic_DNA"/>
</dbReference>
<gene>
    <name evidence="2" type="ORF">KYI11_12550</name>
</gene>
<evidence type="ECO:0000313" key="2">
    <source>
        <dbReference type="EMBL" id="QYA43649.1"/>
    </source>
</evidence>
<dbReference type="InterPro" id="IPR013196">
    <property type="entry name" value="HTH_11"/>
</dbReference>
<geneLocation type="plasmid" evidence="2 3">
    <name>p19Msa0936-1</name>
</geneLocation>
<sequence>MANELITLKDYQTFETVKDMDATIYEYNKELNASLYETLRLLSQYSCKVVGVSHIKVKTIADRLDVSIATVKRRIKALKELGMITVINTFRRVKGGKGANAYVINTAEMRKKLLIELSKLNHRKDDKNEAQRLSIQAMDYVLTRKETLYLKSIIKTFISNGRRTNTHTRKINARLKRIENIKNVRQCPTNVPIDFYKTYASFFTDDEIATMYKAVMNRLNKHTYLTHEDIDEITRNTFDALVRKLRNHYKHGADPINNVFAFVSKVAERQAMQVTSKRMFSFVF</sequence>
<keyword evidence="3" id="KW-1185">Reference proteome</keyword>